<keyword evidence="1" id="KW-0472">Membrane</keyword>
<dbReference type="SUPFAM" id="SSF48371">
    <property type="entry name" value="ARM repeat"/>
    <property type="match status" value="1"/>
</dbReference>
<keyword evidence="1" id="KW-0812">Transmembrane</keyword>
<dbReference type="InterPro" id="IPR016024">
    <property type="entry name" value="ARM-type_fold"/>
</dbReference>
<feature type="transmembrane region" description="Helical" evidence="1">
    <location>
        <begin position="21"/>
        <end position="43"/>
    </location>
</feature>
<evidence type="ECO:0000313" key="2">
    <source>
        <dbReference type="EMBL" id="SVB45305.1"/>
    </source>
</evidence>
<organism evidence="2">
    <name type="scientific">marine metagenome</name>
    <dbReference type="NCBI Taxonomy" id="408172"/>
    <lineage>
        <taxon>unclassified sequences</taxon>
        <taxon>metagenomes</taxon>
        <taxon>ecological metagenomes</taxon>
    </lineage>
</organism>
<evidence type="ECO:0000256" key="1">
    <source>
        <dbReference type="SAM" id="Phobius"/>
    </source>
</evidence>
<feature type="non-terminal residue" evidence="2">
    <location>
        <position position="1"/>
    </location>
</feature>
<protein>
    <submittedName>
        <fullName evidence="2">Uncharacterized protein</fullName>
    </submittedName>
</protein>
<feature type="non-terminal residue" evidence="2">
    <location>
        <position position="574"/>
    </location>
</feature>
<sequence length="574" mass="65507">EILWLPVPKERKKQAKPVIDSAIRATLEGVVGILIFVLVQFKFVPTDKLNLLSIIALFGIIGWIWNSFRLKNGYVKTLMNAIEKRQLNLEDVEFDVTDNHIVQTIEKSLTDENEFKQLFAIDLIKTMPLSPWKDTLTDLFKNGTVNVKKAILELAKDKPDIIIDQDIIDASKQSEDIRSEAIAVAGERKLSVLSDELQKNISHNDLTIRSASACSLVKMNEHVEAAKTVMQKLLNSADMNENKIALQFLDQSMGILDDNKLVGFLQHKSPEIREESLKIAGTRQNLEFMDHIIGNLAYPQSAIQARQALSGFDEESVLNSLEKWLYEADSNFHLRIGIIRCLKHYGVTLSADILHKGLSEPYLNTLSEVTDSLLSVARKEPPSDEFIKMIGIELDIIAKRVYQLEFFLHSLPDDENCFLVRDHINSDIRKIIPIMLKLGVLHDPKTPIETYIQYVSSNDPELMPYVLELVDTTFTPGNRKLTLPLIDNDMDTVKTGQDLFDDILVEFDDLILSWIHGNHKWKQAIALNYIIKSDRQDLLEKIKWDKVQDTIFIDQLFNRIEDVSGQIKQIIPLE</sequence>
<keyword evidence="1" id="KW-1133">Transmembrane helix</keyword>
<gene>
    <name evidence="2" type="ORF">METZ01_LOCUS198159</name>
</gene>
<accession>A0A382E4D2</accession>
<proteinExistence type="predicted"/>
<dbReference type="InterPro" id="IPR011989">
    <property type="entry name" value="ARM-like"/>
</dbReference>
<dbReference type="EMBL" id="UINC01042536">
    <property type="protein sequence ID" value="SVB45305.1"/>
    <property type="molecule type" value="Genomic_DNA"/>
</dbReference>
<dbReference type="Gene3D" id="1.25.10.10">
    <property type="entry name" value="Leucine-rich Repeat Variant"/>
    <property type="match status" value="1"/>
</dbReference>
<feature type="transmembrane region" description="Helical" evidence="1">
    <location>
        <begin position="49"/>
        <end position="68"/>
    </location>
</feature>
<reference evidence="2" key="1">
    <citation type="submission" date="2018-05" db="EMBL/GenBank/DDBJ databases">
        <authorList>
            <person name="Lanie J.A."/>
            <person name="Ng W.-L."/>
            <person name="Kazmierczak K.M."/>
            <person name="Andrzejewski T.M."/>
            <person name="Davidsen T.M."/>
            <person name="Wayne K.J."/>
            <person name="Tettelin H."/>
            <person name="Glass J.I."/>
            <person name="Rusch D."/>
            <person name="Podicherti R."/>
            <person name="Tsui H.-C.T."/>
            <person name="Winkler M.E."/>
        </authorList>
    </citation>
    <scope>NUCLEOTIDE SEQUENCE</scope>
</reference>
<dbReference type="AlphaFoldDB" id="A0A382E4D2"/>
<name>A0A382E4D2_9ZZZZ</name>